<feature type="transmembrane region" description="Helical" evidence="6">
    <location>
        <begin position="398"/>
        <end position="415"/>
    </location>
</feature>
<accession>A0A1S9RUW2</accession>
<evidence type="ECO:0000256" key="4">
    <source>
        <dbReference type="ARBA" id="ARBA00022989"/>
    </source>
</evidence>
<evidence type="ECO:0000313" key="9">
    <source>
        <dbReference type="Proteomes" id="UP000190744"/>
    </source>
</evidence>
<evidence type="ECO:0000256" key="3">
    <source>
        <dbReference type="ARBA" id="ARBA00022692"/>
    </source>
</evidence>
<dbReference type="AlphaFoldDB" id="A0A1S9RUW2"/>
<dbReference type="PANTHER" id="PTHR42718:SF9">
    <property type="entry name" value="MAJOR FACILITATOR SUPERFAMILY MULTIDRUG TRANSPORTER MFSC"/>
    <property type="match status" value="1"/>
</dbReference>
<feature type="transmembrane region" description="Helical" evidence="6">
    <location>
        <begin position="324"/>
        <end position="345"/>
    </location>
</feature>
<feature type="transmembrane region" description="Helical" evidence="6">
    <location>
        <begin position="79"/>
        <end position="96"/>
    </location>
</feature>
<keyword evidence="3 6" id="KW-0812">Transmembrane</keyword>
<dbReference type="PROSITE" id="PS50850">
    <property type="entry name" value="MFS"/>
    <property type="match status" value="1"/>
</dbReference>
<dbReference type="GO" id="GO:0022857">
    <property type="term" value="F:transmembrane transporter activity"/>
    <property type="evidence" value="ECO:0007669"/>
    <property type="project" value="InterPro"/>
</dbReference>
<name>A0A1S9RUW2_PENBI</name>
<feature type="domain" description="Major facilitator superfamily (MFS) profile" evidence="7">
    <location>
        <begin position="42"/>
        <end position="451"/>
    </location>
</feature>
<dbReference type="Pfam" id="PF07690">
    <property type="entry name" value="MFS_1"/>
    <property type="match status" value="1"/>
</dbReference>
<evidence type="ECO:0000256" key="2">
    <source>
        <dbReference type="ARBA" id="ARBA00022448"/>
    </source>
</evidence>
<feature type="transmembrane region" description="Helical" evidence="6">
    <location>
        <begin position="263"/>
        <end position="284"/>
    </location>
</feature>
<dbReference type="GO" id="GO:0016020">
    <property type="term" value="C:membrane"/>
    <property type="evidence" value="ECO:0007669"/>
    <property type="project" value="UniProtKB-SubCell"/>
</dbReference>
<sequence>MPFMYNPRPSNDGVDVETSNTAQDLTETAIYPGLSSIRSVLLISTVASAGFLTVLCVQSVVIILPSISEALNIPSSRQGIIISMYNISLACLMLFWGRAADFYGHRPAYIFGFLLFTVSTLCLPFWRSEIPFYLLRLIQGVGGAAILPAGLGIVSTTYPPGATRKRAYAIVIGSASLGSVMGSLLGGMIGGSLGWKWVFWIPALLSALATCVAAFSTSSFPLWKSHTKSNSVDWLGAVLISTGLLLLLIAISEGPEIGWKTPWVIALIVLSAVFIASFTIWQSYQDYLKLCELHTAYQFVPAGVSGLLVSLVISPALKRIKGFYILLLGLTCGAISPFLFAVPFIPPETTYWAFGFPAMVLCCSVEIVWPVIGLLVAEALPPKDQALGGGLLQTANNLGRALGLAIATVVQTTIANGEALRGLRAAQWTNVGMVGIPFAIALVYFRKLGKR</sequence>
<dbReference type="InterPro" id="IPR020846">
    <property type="entry name" value="MFS_dom"/>
</dbReference>
<feature type="transmembrane region" description="Helical" evidence="6">
    <location>
        <begin position="427"/>
        <end position="445"/>
    </location>
</feature>
<keyword evidence="2" id="KW-0813">Transport</keyword>
<keyword evidence="4 6" id="KW-1133">Transmembrane helix</keyword>
<evidence type="ECO:0000256" key="5">
    <source>
        <dbReference type="ARBA" id="ARBA00023136"/>
    </source>
</evidence>
<organism evidence="8 9">
    <name type="scientific">Penicillium brasilianum</name>
    <dbReference type="NCBI Taxonomy" id="104259"/>
    <lineage>
        <taxon>Eukaryota</taxon>
        <taxon>Fungi</taxon>
        <taxon>Dikarya</taxon>
        <taxon>Ascomycota</taxon>
        <taxon>Pezizomycotina</taxon>
        <taxon>Eurotiomycetes</taxon>
        <taxon>Eurotiomycetidae</taxon>
        <taxon>Eurotiales</taxon>
        <taxon>Aspergillaceae</taxon>
        <taxon>Penicillium</taxon>
    </lineage>
</organism>
<dbReference type="SUPFAM" id="SSF103473">
    <property type="entry name" value="MFS general substrate transporter"/>
    <property type="match status" value="1"/>
</dbReference>
<proteinExistence type="predicted"/>
<evidence type="ECO:0000256" key="6">
    <source>
        <dbReference type="SAM" id="Phobius"/>
    </source>
</evidence>
<feature type="transmembrane region" description="Helical" evidence="6">
    <location>
        <begin position="133"/>
        <end position="155"/>
    </location>
</feature>
<gene>
    <name evidence="8" type="ORF">PEBR_10589</name>
</gene>
<feature type="transmembrane region" description="Helical" evidence="6">
    <location>
        <begin position="167"/>
        <end position="185"/>
    </location>
</feature>
<evidence type="ECO:0000313" key="8">
    <source>
        <dbReference type="EMBL" id="OOQ89090.1"/>
    </source>
</evidence>
<feature type="transmembrane region" description="Helical" evidence="6">
    <location>
        <begin position="351"/>
        <end position="377"/>
    </location>
</feature>
<feature type="transmembrane region" description="Helical" evidence="6">
    <location>
        <begin position="197"/>
        <end position="222"/>
    </location>
</feature>
<comment type="subcellular location">
    <subcellularLocation>
        <location evidence="1">Membrane</location>
        <topology evidence="1">Multi-pass membrane protein</topology>
    </subcellularLocation>
</comment>
<keyword evidence="5 6" id="KW-0472">Membrane</keyword>
<feature type="transmembrane region" description="Helical" evidence="6">
    <location>
        <begin position="234"/>
        <end position="251"/>
    </location>
</feature>
<dbReference type="EMBL" id="LJBN01000116">
    <property type="protein sequence ID" value="OOQ89090.1"/>
    <property type="molecule type" value="Genomic_DNA"/>
</dbReference>
<dbReference type="InterPro" id="IPR011701">
    <property type="entry name" value="MFS"/>
</dbReference>
<feature type="transmembrane region" description="Helical" evidence="6">
    <location>
        <begin position="108"/>
        <end position="126"/>
    </location>
</feature>
<dbReference type="Proteomes" id="UP000190744">
    <property type="component" value="Unassembled WGS sequence"/>
</dbReference>
<feature type="transmembrane region" description="Helical" evidence="6">
    <location>
        <begin position="41"/>
        <end position="67"/>
    </location>
</feature>
<dbReference type="InterPro" id="IPR036259">
    <property type="entry name" value="MFS_trans_sf"/>
</dbReference>
<reference evidence="9" key="1">
    <citation type="submission" date="2015-09" db="EMBL/GenBank/DDBJ databases">
        <authorList>
            <person name="Fill T.P."/>
            <person name="Baretta J.F."/>
            <person name="de Almeida L.G."/>
            <person name="Rocha M."/>
            <person name="de Souza D.H."/>
            <person name="Malavazi I."/>
            <person name="Cerdeira L.T."/>
            <person name="Hong H."/>
            <person name="Samborskyy M."/>
            <person name="de Vasconcelos A.T."/>
            <person name="Leadlay P."/>
            <person name="Rodrigues-Filho E."/>
        </authorList>
    </citation>
    <scope>NUCLEOTIDE SEQUENCE [LARGE SCALE GENOMIC DNA]</scope>
    <source>
        <strain evidence="9">LaBioMMi 136</strain>
    </source>
</reference>
<evidence type="ECO:0000259" key="7">
    <source>
        <dbReference type="PROSITE" id="PS50850"/>
    </source>
</evidence>
<dbReference type="PANTHER" id="PTHR42718">
    <property type="entry name" value="MAJOR FACILITATOR SUPERFAMILY MULTIDRUG TRANSPORTER MFSC"/>
    <property type="match status" value="1"/>
</dbReference>
<comment type="caution">
    <text evidence="8">The sequence shown here is derived from an EMBL/GenBank/DDBJ whole genome shotgun (WGS) entry which is preliminary data.</text>
</comment>
<evidence type="ECO:0000256" key="1">
    <source>
        <dbReference type="ARBA" id="ARBA00004141"/>
    </source>
</evidence>
<dbReference type="Gene3D" id="1.20.1250.20">
    <property type="entry name" value="MFS general substrate transporter like domains"/>
    <property type="match status" value="1"/>
</dbReference>
<protein>
    <submittedName>
        <fullName evidence="8">Drug resistance protein</fullName>
    </submittedName>
</protein>